<dbReference type="EMBL" id="FLQS01000013">
    <property type="protein sequence ID" value="SBS75080.1"/>
    <property type="molecule type" value="Genomic_DNA"/>
</dbReference>
<dbReference type="AlphaFoldDB" id="A0A1Y5PC82"/>
<gene>
    <name evidence="2" type="ORF">MHPYR_200020</name>
</gene>
<name>A0A1Y5PC82_9MYCO</name>
<feature type="compositionally biased region" description="Low complexity" evidence="1">
    <location>
        <begin position="244"/>
        <end position="254"/>
    </location>
</feature>
<feature type="compositionally biased region" description="Basic residues" evidence="1">
    <location>
        <begin position="351"/>
        <end position="361"/>
    </location>
</feature>
<feature type="region of interest" description="Disordered" evidence="1">
    <location>
        <begin position="239"/>
        <end position="258"/>
    </location>
</feature>
<sequence>MRRGIGAIFTTGVALVGAAVVVANPVSAPPSDVRVPPVRLSADSTTSNAALDRALLEVIARNPGQSGPASLFKKSVAGVVTNVTLLGGRAVEEVSPVRPVVNGTPAPAAPPPPSVPPKAVADLLAGKPTDVSAANVPATAIDDPALRHAVTSVADYVGYVSVKAVEATDEAGAIAAASPKRIVDTLATLSRGVDSTITAALRAVAAPLGPPSAVVKAIRSEVRNQLTELTDRLRRSVPAPPRVVPVTRPAPAERTPSLRATLGHRRGSTVITKLAAATDRTDQADPDPTKPTTVNGATDLSDGNKAVPRKKAPQSQLRQRVETSLNHARYSLERFGDALRKAVPPPPKLPKPPRLHRPHRT</sequence>
<reference evidence="2" key="1">
    <citation type="submission" date="2016-03" db="EMBL/GenBank/DDBJ databases">
        <authorList>
            <person name="Ploux O."/>
        </authorList>
    </citation>
    <scope>NUCLEOTIDE SEQUENCE</scope>
    <source>
        <strain evidence="2">UC10</strain>
    </source>
</reference>
<feature type="region of interest" description="Disordered" evidence="1">
    <location>
        <begin position="336"/>
        <end position="361"/>
    </location>
</feature>
<accession>A0A1Y5PC82</accession>
<feature type="region of interest" description="Disordered" evidence="1">
    <location>
        <begin position="275"/>
        <end position="321"/>
    </location>
</feature>
<evidence type="ECO:0000256" key="1">
    <source>
        <dbReference type="SAM" id="MobiDB-lite"/>
    </source>
</evidence>
<protein>
    <submittedName>
        <fullName evidence="2">Uncharacterized protein</fullName>
    </submittedName>
</protein>
<evidence type="ECO:0000313" key="2">
    <source>
        <dbReference type="EMBL" id="SBS75080.1"/>
    </source>
</evidence>
<organism evidence="2">
    <name type="scientific">uncultured Mycobacterium sp</name>
    <dbReference type="NCBI Taxonomy" id="171292"/>
    <lineage>
        <taxon>Bacteria</taxon>
        <taxon>Bacillati</taxon>
        <taxon>Actinomycetota</taxon>
        <taxon>Actinomycetes</taxon>
        <taxon>Mycobacteriales</taxon>
        <taxon>Mycobacteriaceae</taxon>
        <taxon>Mycobacterium</taxon>
        <taxon>environmental samples</taxon>
    </lineage>
</organism>
<proteinExistence type="predicted"/>